<dbReference type="AlphaFoldDB" id="A0A2K3P9K1"/>
<dbReference type="Proteomes" id="UP000236291">
    <property type="component" value="Unassembled WGS sequence"/>
</dbReference>
<reference evidence="2 3" key="1">
    <citation type="journal article" date="2014" name="Am. J. Bot.">
        <title>Genome assembly and annotation for red clover (Trifolium pratense; Fabaceae).</title>
        <authorList>
            <person name="Istvanek J."/>
            <person name="Jaros M."/>
            <person name="Krenek A."/>
            <person name="Repkova J."/>
        </authorList>
    </citation>
    <scope>NUCLEOTIDE SEQUENCE [LARGE SCALE GENOMIC DNA]</scope>
    <source>
        <strain evidence="3">cv. Tatra</strain>
        <tissue evidence="2">Young leaves</tissue>
    </source>
</reference>
<organism evidence="2 3">
    <name type="scientific">Trifolium pratense</name>
    <name type="common">Red clover</name>
    <dbReference type="NCBI Taxonomy" id="57577"/>
    <lineage>
        <taxon>Eukaryota</taxon>
        <taxon>Viridiplantae</taxon>
        <taxon>Streptophyta</taxon>
        <taxon>Embryophyta</taxon>
        <taxon>Tracheophyta</taxon>
        <taxon>Spermatophyta</taxon>
        <taxon>Magnoliopsida</taxon>
        <taxon>eudicotyledons</taxon>
        <taxon>Gunneridae</taxon>
        <taxon>Pentapetalae</taxon>
        <taxon>rosids</taxon>
        <taxon>fabids</taxon>
        <taxon>Fabales</taxon>
        <taxon>Fabaceae</taxon>
        <taxon>Papilionoideae</taxon>
        <taxon>50 kb inversion clade</taxon>
        <taxon>NPAAA clade</taxon>
        <taxon>Hologalegina</taxon>
        <taxon>IRL clade</taxon>
        <taxon>Trifolieae</taxon>
        <taxon>Trifolium</taxon>
    </lineage>
</organism>
<proteinExistence type="predicted"/>
<name>A0A2K3P9K1_TRIPR</name>
<sequence length="203" mass="22100">MCQEEDYLGDYMVHQLSLEAPAMAGAATENTLQEICHIPTVVSSEMTKQLPHPSTSSKTCTVSFDNSAVIPLKPSVISSKPPRPPCSAKKRTSEKLKSTEAKAITKEGEKKIMVERKRRLELAHMFIELSATIPRLKKVLDSEVSSSSHTTVLGGSTSVLPFGSSTLAITIIAKMDDAYKMKMVDLVDNIRQLLSNGSANHPT</sequence>
<dbReference type="InterPro" id="IPR052610">
    <property type="entry name" value="bHLH_transcription_regulator"/>
</dbReference>
<protein>
    <recommendedName>
        <fullName evidence="4">BHLH domain-containing protein</fullName>
    </recommendedName>
</protein>
<evidence type="ECO:0000313" key="3">
    <source>
        <dbReference type="Proteomes" id="UP000236291"/>
    </source>
</evidence>
<comment type="caution">
    <text evidence="2">The sequence shown here is derived from an EMBL/GenBank/DDBJ whole genome shotgun (WGS) entry which is preliminary data.</text>
</comment>
<evidence type="ECO:0008006" key="4">
    <source>
        <dbReference type="Google" id="ProtNLM"/>
    </source>
</evidence>
<feature type="region of interest" description="Disordered" evidence="1">
    <location>
        <begin position="74"/>
        <end position="97"/>
    </location>
</feature>
<accession>A0A2K3P9K1</accession>
<reference evidence="2 3" key="2">
    <citation type="journal article" date="2017" name="Front. Plant Sci.">
        <title>Gene Classification and Mining of Molecular Markers Useful in Red Clover (Trifolium pratense) Breeding.</title>
        <authorList>
            <person name="Istvanek J."/>
            <person name="Dluhosova J."/>
            <person name="Dluhos P."/>
            <person name="Patkova L."/>
            <person name="Nedelnik J."/>
            <person name="Repkova J."/>
        </authorList>
    </citation>
    <scope>NUCLEOTIDE SEQUENCE [LARGE SCALE GENOMIC DNA]</scope>
    <source>
        <strain evidence="3">cv. Tatra</strain>
        <tissue evidence="2">Young leaves</tissue>
    </source>
</reference>
<gene>
    <name evidence="2" type="ORF">L195_g008580</name>
</gene>
<evidence type="ECO:0000313" key="2">
    <source>
        <dbReference type="EMBL" id="PNY11960.1"/>
    </source>
</evidence>
<dbReference type="PANTHER" id="PTHR45959">
    <property type="entry name" value="BHLH TRANSCRIPTION FACTOR"/>
    <property type="match status" value="1"/>
</dbReference>
<dbReference type="EMBL" id="ASHM01004927">
    <property type="protein sequence ID" value="PNY11960.1"/>
    <property type="molecule type" value="Genomic_DNA"/>
</dbReference>
<evidence type="ECO:0000256" key="1">
    <source>
        <dbReference type="SAM" id="MobiDB-lite"/>
    </source>
</evidence>
<dbReference type="PANTHER" id="PTHR45959:SF8">
    <property type="entry name" value="PROTEIN, PUTATIVE-RELATED"/>
    <property type="match status" value="1"/>
</dbReference>